<evidence type="ECO:0000256" key="8">
    <source>
        <dbReference type="ARBA" id="ARBA00039046"/>
    </source>
</evidence>
<protein>
    <recommendedName>
        <fullName evidence="9">N-acylethanolamine-hydrolyzing acid amidase</fullName>
        <ecNumber evidence="8">3.5.1.60</ecNumber>
    </recommendedName>
</protein>
<name>A0AAD5LYM3_PARTN</name>
<evidence type="ECO:0000256" key="9">
    <source>
        <dbReference type="ARBA" id="ARBA00040404"/>
    </source>
</evidence>
<organism evidence="15 16">
    <name type="scientific">Parelaphostrongylus tenuis</name>
    <name type="common">Meningeal worm</name>
    <dbReference type="NCBI Taxonomy" id="148309"/>
    <lineage>
        <taxon>Eukaryota</taxon>
        <taxon>Metazoa</taxon>
        <taxon>Ecdysozoa</taxon>
        <taxon>Nematoda</taxon>
        <taxon>Chromadorea</taxon>
        <taxon>Rhabditida</taxon>
        <taxon>Rhabditina</taxon>
        <taxon>Rhabditomorpha</taxon>
        <taxon>Strongyloidea</taxon>
        <taxon>Metastrongylidae</taxon>
        <taxon>Parelaphostrongylus</taxon>
    </lineage>
</organism>
<accession>A0AAD5LYM3</accession>
<evidence type="ECO:0000313" key="16">
    <source>
        <dbReference type="Proteomes" id="UP001196413"/>
    </source>
</evidence>
<dbReference type="EC" id="3.5.1.60" evidence="8"/>
<keyword evidence="5 10" id="KW-0443">Lipid metabolism</keyword>
<feature type="domain" description="Acid ceramidase N-terminal" evidence="14">
    <location>
        <begin position="20"/>
        <end position="76"/>
    </location>
</feature>
<dbReference type="PANTHER" id="PTHR28583">
    <property type="entry name" value="ACID AMIDASE"/>
    <property type="match status" value="1"/>
</dbReference>
<evidence type="ECO:0000259" key="14">
    <source>
        <dbReference type="Pfam" id="PF15508"/>
    </source>
</evidence>
<evidence type="ECO:0000256" key="12">
    <source>
        <dbReference type="SAM" id="SignalP"/>
    </source>
</evidence>
<reference evidence="15" key="1">
    <citation type="submission" date="2021-06" db="EMBL/GenBank/DDBJ databases">
        <title>Parelaphostrongylus tenuis whole genome reference sequence.</title>
        <authorList>
            <person name="Garwood T.J."/>
            <person name="Larsen P.A."/>
            <person name="Fountain-Jones N.M."/>
            <person name="Garbe J.R."/>
            <person name="Macchietto M.G."/>
            <person name="Kania S.A."/>
            <person name="Gerhold R.W."/>
            <person name="Richards J.E."/>
            <person name="Wolf T.M."/>
        </authorList>
    </citation>
    <scope>NUCLEOTIDE SEQUENCE</scope>
    <source>
        <strain evidence="15">MNPRO001-30</strain>
        <tissue evidence="15">Meninges</tissue>
    </source>
</reference>
<comment type="similarity">
    <text evidence="2 10">Belongs to the acid ceramidase family.</text>
</comment>
<proteinExistence type="inferred from homology"/>
<keyword evidence="3 12" id="KW-0732">Signal</keyword>
<dbReference type="InterPro" id="IPR029132">
    <property type="entry name" value="CBAH/NAAA_C"/>
</dbReference>
<keyword evidence="6" id="KW-0325">Glycoprotein</keyword>
<dbReference type="GO" id="GO:0006631">
    <property type="term" value="P:fatty acid metabolic process"/>
    <property type="evidence" value="ECO:0007669"/>
    <property type="project" value="InterPro"/>
</dbReference>
<evidence type="ECO:0000256" key="7">
    <source>
        <dbReference type="ARBA" id="ARBA00038527"/>
    </source>
</evidence>
<evidence type="ECO:0000256" key="2">
    <source>
        <dbReference type="ARBA" id="ARBA00005730"/>
    </source>
</evidence>
<sequence length="352" mass="40179">MRLAVFLFLLFFVCLCFAGHPKRYVVDLDLPASERWNEVVHDHLDAIPEFMRVAPSVVPKHLLPIAFFVAQQLNRFFPDEYAEEVRGIARASGLPVGFIVSMNILYDIAAFDRKHILQMGCTSIVAENDDGLILHGRNLDYGIGDLLKNITILVDFVRSQGQEKKIAYSGVTFALSTTLLTGQNDAFSLSLNARYSGPYIYNIFMEFFTHFRTPVGFLLREVLSSSKTYSEAVDILSSRHLFSPSYIIIGGRKKGEGAIISRDRWRAADLIKLDEDRWFLVETNFDHWRKDMDKRRITAVKMLKAAGRYGLNVDTMLKVLHTFPVKNNLTLFTTVMSARYPSLIKKTTFIWS</sequence>
<evidence type="ECO:0000256" key="4">
    <source>
        <dbReference type="ARBA" id="ARBA00022801"/>
    </source>
</evidence>
<evidence type="ECO:0000256" key="3">
    <source>
        <dbReference type="ARBA" id="ARBA00022729"/>
    </source>
</evidence>
<keyword evidence="4 10" id="KW-0378">Hydrolase</keyword>
<dbReference type="Pfam" id="PF15508">
    <property type="entry name" value="NAAA-beta"/>
    <property type="match status" value="1"/>
</dbReference>
<feature type="signal peptide" evidence="12">
    <location>
        <begin position="1"/>
        <end position="18"/>
    </location>
</feature>
<dbReference type="InterPro" id="IPR016699">
    <property type="entry name" value="Acid_ceramidase-like"/>
</dbReference>
<dbReference type="GO" id="GO:0005764">
    <property type="term" value="C:lysosome"/>
    <property type="evidence" value="ECO:0007669"/>
    <property type="project" value="UniProtKB-UniRule"/>
</dbReference>
<comment type="subunit">
    <text evidence="7">Heterodimer of an alpha and a beta subunit, produced by autocatalytic cleavage.</text>
</comment>
<dbReference type="GO" id="GO:0047412">
    <property type="term" value="F:N-(long-chain-acyl)ethanolamine deacylase activity"/>
    <property type="evidence" value="ECO:0007669"/>
    <property type="project" value="UniProtKB-EC"/>
</dbReference>
<evidence type="ECO:0000313" key="15">
    <source>
        <dbReference type="EMBL" id="KAJ1347900.1"/>
    </source>
</evidence>
<dbReference type="Proteomes" id="UP001196413">
    <property type="component" value="Unassembled WGS sequence"/>
</dbReference>
<evidence type="ECO:0000259" key="13">
    <source>
        <dbReference type="Pfam" id="PF02275"/>
    </source>
</evidence>
<evidence type="ECO:0000256" key="6">
    <source>
        <dbReference type="ARBA" id="ARBA00023180"/>
    </source>
</evidence>
<dbReference type="PANTHER" id="PTHR28583:SF4">
    <property type="entry name" value="N-ACYLETHANOLAMINE-HYDROLYZING ACID AMIDASE"/>
    <property type="match status" value="1"/>
</dbReference>
<dbReference type="PIRSF" id="PIRSF017632">
    <property type="entry name" value="Acid_ceramidase-like"/>
    <property type="match status" value="1"/>
</dbReference>
<evidence type="ECO:0000256" key="1">
    <source>
        <dbReference type="ARBA" id="ARBA00004872"/>
    </source>
</evidence>
<dbReference type="Pfam" id="PF02275">
    <property type="entry name" value="CBAH"/>
    <property type="match status" value="1"/>
</dbReference>
<dbReference type="GO" id="GO:0017064">
    <property type="term" value="F:fatty acid amide hydrolase activity"/>
    <property type="evidence" value="ECO:0007669"/>
    <property type="project" value="InterPro"/>
</dbReference>
<evidence type="ECO:0000256" key="11">
    <source>
        <dbReference type="PIRSR" id="PIRSR017632-1"/>
    </source>
</evidence>
<feature type="domain" description="Choloylglycine hydrolase/NAAA C-terminal" evidence="13">
    <location>
        <begin position="121"/>
        <end position="260"/>
    </location>
</feature>
<keyword evidence="16" id="KW-1185">Reference proteome</keyword>
<evidence type="ECO:0000256" key="10">
    <source>
        <dbReference type="PIRNR" id="PIRNR017632"/>
    </source>
</evidence>
<comment type="pathway">
    <text evidence="1">Lipid metabolism; fatty acid metabolism.</text>
</comment>
<dbReference type="InterPro" id="IPR029130">
    <property type="entry name" value="Acid_ceramidase_N"/>
</dbReference>
<feature type="chain" id="PRO_5042254071" description="N-acylethanolamine-hydrolyzing acid amidase" evidence="12">
    <location>
        <begin position="19"/>
        <end position="352"/>
    </location>
</feature>
<gene>
    <name evidence="15" type="ORF">KIN20_003079</name>
</gene>
<evidence type="ECO:0000256" key="5">
    <source>
        <dbReference type="ARBA" id="ARBA00023098"/>
    </source>
</evidence>
<comment type="caution">
    <text evidence="15">The sequence shown here is derived from an EMBL/GenBank/DDBJ whole genome shotgun (WGS) entry which is preliminary data.</text>
</comment>
<dbReference type="Gene3D" id="3.60.60.10">
    <property type="entry name" value="Penicillin V Acylase, Chain A"/>
    <property type="match status" value="1"/>
</dbReference>
<dbReference type="EMBL" id="JAHQIW010000403">
    <property type="protein sequence ID" value="KAJ1347900.1"/>
    <property type="molecule type" value="Genomic_DNA"/>
</dbReference>
<feature type="active site" description="Nucleophile" evidence="11">
    <location>
        <position position="121"/>
    </location>
</feature>
<dbReference type="AlphaFoldDB" id="A0AAD5LYM3"/>